<keyword evidence="3" id="KW-1185">Reference proteome</keyword>
<feature type="signal peptide" evidence="1">
    <location>
        <begin position="1"/>
        <end position="25"/>
    </location>
</feature>
<evidence type="ECO:0000256" key="1">
    <source>
        <dbReference type="SAM" id="SignalP"/>
    </source>
</evidence>
<sequence length="319" mass="34092">MNKKRNIANLLMLALVIFNFSCSNSDDGTITVNLEDFEATLDENPTIGQSIGTIQTNGGTATNFSIASQTPLGALSIDSASGELTIANASLFNFEANSTITATVTVDNATNSSAVIINLNDLFESSVPGNTNTEFVVGQDAYVTHKAYLLVDDATMDGEYDRAFTFVFTDGDIVEDVTDEIAFETTTTVFSKVTCNLFAVSPTLDQTPFFTWDPQSNPNGFVSIIMDGHNFSQYGITNFSSANTIGGQTFGQPNGGTSHNHTALPYGDSSNGNLFTINARTFDLNTMTGTIDCSYSYLDDNGATVTGVYVGPYEILTAF</sequence>
<proteinExistence type="predicted"/>
<evidence type="ECO:0000313" key="2">
    <source>
        <dbReference type="EMBL" id="RDY61969.1"/>
    </source>
</evidence>
<dbReference type="Gene3D" id="2.60.40.60">
    <property type="entry name" value="Cadherins"/>
    <property type="match status" value="1"/>
</dbReference>
<comment type="caution">
    <text evidence="2">The sequence shown here is derived from an EMBL/GenBank/DDBJ whole genome shotgun (WGS) entry which is preliminary data.</text>
</comment>
<keyword evidence="1" id="KW-0732">Signal</keyword>
<organism evidence="2 3">
    <name type="scientific">Flagellimonas nanhaiensis</name>
    <dbReference type="NCBI Taxonomy" id="2292706"/>
    <lineage>
        <taxon>Bacteria</taxon>
        <taxon>Pseudomonadati</taxon>
        <taxon>Bacteroidota</taxon>
        <taxon>Flavobacteriia</taxon>
        <taxon>Flavobacteriales</taxon>
        <taxon>Flavobacteriaceae</taxon>
        <taxon>Flagellimonas</taxon>
    </lineage>
</organism>
<dbReference type="EMBL" id="QTJX01000001">
    <property type="protein sequence ID" value="RDY61969.1"/>
    <property type="molecule type" value="Genomic_DNA"/>
</dbReference>
<protein>
    <submittedName>
        <fullName evidence="2">Cadherin repeat domain-containing protein</fullName>
    </submittedName>
</protein>
<evidence type="ECO:0000313" key="3">
    <source>
        <dbReference type="Proteomes" id="UP000261828"/>
    </source>
</evidence>
<dbReference type="CDD" id="cd11304">
    <property type="entry name" value="Cadherin_repeat"/>
    <property type="match status" value="1"/>
</dbReference>
<feature type="chain" id="PRO_5017058929" evidence="1">
    <location>
        <begin position="26"/>
        <end position="319"/>
    </location>
</feature>
<dbReference type="AlphaFoldDB" id="A0A371JVY8"/>
<reference evidence="2 3" key="1">
    <citation type="submission" date="2018-08" db="EMBL/GenBank/DDBJ databases">
        <title>Muricauda nanhaiensis sp. nov., isolated from seawater of the South China Sea.</title>
        <authorList>
            <person name="Dang Y."/>
        </authorList>
    </citation>
    <scope>NUCLEOTIDE SEQUENCE [LARGE SCALE GENOMIC DNA]</scope>
    <source>
        <strain evidence="2 3">SM1704</strain>
    </source>
</reference>
<name>A0A371JVY8_9FLAO</name>
<accession>A0A371JVY8</accession>
<gene>
    <name evidence="2" type="ORF">DX873_07445</name>
</gene>
<dbReference type="Proteomes" id="UP000261828">
    <property type="component" value="Unassembled WGS sequence"/>
</dbReference>